<protein>
    <submittedName>
        <fullName evidence="8">DNA integrity scanning protein DisA</fullName>
        <ecNumber evidence="8">2.7.7.85</ecNumber>
    </submittedName>
</protein>
<keyword evidence="6" id="KW-0472">Membrane</keyword>
<dbReference type="InterPro" id="IPR036888">
    <property type="entry name" value="DNA_integrity_DisA_N_sf"/>
</dbReference>
<evidence type="ECO:0000313" key="8">
    <source>
        <dbReference type="EMBL" id="QDT32362.1"/>
    </source>
</evidence>
<sequence>MPQYVRELFERVRFADLLDVAIVSMLLYVVIIWLRQKASRSLGIVAVGLVVLFGLAQWFDLYLTTLAYQYGSIAILITFVVIFQSDIRYGFEKLAASQFFLRSSVSGPSENLTGTLTEAMIFMARQRIGALVVIPMRDPLGRHIQGGVDVDAKISLPLLLSIFHPKSPGHDGAVLIERERIATLGVHLPLSRQVEKLQGSGTRHAAALGLAECCDAMVVAVSEERGTITIAKDGEMQVVDPTQLADRLRASLKDGHFAGGKRRPRYHGVTLLVSIATATMLWFTFAYNTDTIQRTFVIPIEYRNVPEGWEIAEPKPTFAELTLSGPEPAFNLLKPASAVVSLEVKPIAKGTRFPQWESESNLKNIPSELSVEQIEPRQVIVSLREKSEQ</sequence>
<dbReference type="EC" id="2.7.7.85" evidence="8"/>
<keyword evidence="2 8" id="KW-0808">Transferase</keyword>
<dbReference type="Gene3D" id="3.40.1700.10">
    <property type="entry name" value="DNA integrity scanning protein, DisA, N-terminal domain"/>
    <property type="match status" value="1"/>
</dbReference>
<feature type="transmembrane region" description="Helical" evidence="6">
    <location>
        <begin position="41"/>
        <end position="59"/>
    </location>
</feature>
<dbReference type="GO" id="GO:0004016">
    <property type="term" value="F:adenylate cyclase activity"/>
    <property type="evidence" value="ECO:0007669"/>
    <property type="project" value="TreeGrafter"/>
</dbReference>
<feature type="transmembrane region" description="Helical" evidence="6">
    <location>
        <begin position="269"/>
        <end position="287"/>
    </location>
</feature>
<keyword evidence="6" id="KW-0812">Transmembrane</keyword>
<reference evidence="8 9" key="1">
    <citation type="submission" date="2019-02" db="EMBL/GenBank/DDBJ databases">
        <title>Deep-cultivation of Planctomycetes and their phenomic and genomic characterization uncovers novel biology.</title>
        <authorList>
            <person name="Wiegand S."/>
            <person name="Jogler M."/>
            <person name="Boedeker C."/>
            <person name="Pinto D."/>
            <person name="Vollmers J."/>
            <person name="Rivas-Marin E."/>
            <person name="Kohn T."/>
            <person name="Peeters S.H."/>
            <person name="Heuer A."/>
            <person name="Rast P."/>
            <person name="Oberbeckmann S."/>
            <person name="Bunk B."/>
            <person name="Jeske O."/>
            <person name="Meyerdierks A."/>
            <person name="Storesund J.E."/>
            <person name="Kallscheuer N."/>
            <person name="Luecker S."/>
            <person name="Lage O.M."/>
            <person name="Pohl T."/>
            <person name="Merkel B.J."/>
            <person name="Hornburger P."/>
            <person name="Mueller R.-W."/>
            <person name="Bruemmer F."/>
            <person name="Labrenz M."/>
            <person name="Spormann A.M."/>
            <person name="Op den Camp H."/>
            <person name="Overmann J."/>
            <person name="Amann R."/>
            <person name="Jetten M.S.M."/>
            <person name="Mascher T."/>
            <person name="Medema M.H."/>
            <person name="Devos D.P."/>
            <person name="Kaster A.-K."/>
            <person name="Ovreas L."/>
            <person name="Rohde M."/>
            <person name="Galperin M.Y."/>
            <person name="Jogler C."/>
        </authorList>
    </citation>
    <scope>NUCLEOTIDE SEQUENCE [LARGE SCALE GENOMIC DNA]</scope>
    <source>
        <strain evidence="8 9">Mal48</strain>
    </source>
</reference>
<dbReference type="RefSeq" id="WP_197442143.1">
    <property type="nucleotide sequence ID" value="NZ_CP036267.1"/>
</dbReference>
<dbReference type="Pfam" id="PF02457">
    <property type="entry name" value="DAC"/>
    <property type="match status" value="1"/>
</dbReference>
<keyword evidence="4" id="KW-0547">Nucleotide-binding</keyword>
<dbReference type="GO" id="GO:0005524">
    <property type="term" value="F:ATP binding"/>
    <property type="evidence" value="ECO:0007669"/>
    <property type="project" value="UniProtKB-KW"/>
</dbReference>
<evidence type="ECO:0000259" key="7">
    <source>
        <dbReference type="PROSITE" id="PS51794"/>
    </source>
</evidence>
<dbReference type="SUPFAM" id="SSF143597">
    <property type="entry name" value="YojJ-like"/>
    <property type="match status" value="1"/>
</dbReference>
<dbReference type="GO" id="GO:0106408">
    <property type="term" value="F:diadenylate cyclase activity"/>
    <property type="evidence" value="ECO:0007669"/>
    <property type="project" value="UniProtKB-EC"/>
</dbReference>
<feature type="transmembrane region" description="Helical" evidence="6">
    <location>
        <begin position="65"/>
        <end position="83"/>
    </location>
</feature>
<keyword evidence="3 8" id="KW-0548">Nucleotidyltransferase</keyword>
<evidence type="ECO:0000256" key="1">
    <source>
        <dbReference type="ARBA" id="ARBA00000877"/>
    </source>
</evidence>
<keyword evidence="5" id="KW-0067">ATP-binding</keyword>
<comment type="catalytic activity">
    <reaction evidence="1">
        <text>2 ATP = 3',3'-c-di-AMP + 2 diphosphate</text>
        <dbReference type="Rhea" id="RHEA:35655"/>
        <dbReference type="ChEBI" id="CHEBI:30616"/>
        <dbReference type="ChEBI" id="CHEBI:33019"/>
        <dbReference type="ChEBI" id="CHEBI:71500"/>
        <dbReference type="EC" id="2.7.7.85"/>
    </reaction>
</comment>
<accession>A0A517QL46</accession>
<feature type="transmembrane region" description="Helical" evidence="6">
    <location>
        <begin position="12"/>
        <end position="34"/>
    </location>
</feature>
<evidence type="ECO:0000256" key="5">
    <source>
        <dbReference type="ARBA" id="ARBA00022840"/>
    </source>
</evidence>
<dbReference type="InterPro" id="IPR003390">
    <property type="entry name" value="DNA_integrity_scan_DisA_N"/>
</dbReference>
<evidence type="ECO:0000256" key="3">
    <source>
        <dbReference type="ARBA" id="ARBA00022695"/>
    </source>
</evidence>
<dbReference type="PANTHER" id="PTHR34185:SF1">
    <property type="entry name" value="DIADENYLATE CYCLASE"/>
    <property type="match status" value="1"/>
</dbReference>
<keyword evidence="9" id="KW-1185">Reference proteome</keyword>
<organism evidence="8 9">
    <name type="scientific">Thalassoglobus polymorphus</name>
    <dbReference type="NCBI Taxonomy" id="2527994"/>
    <lineage>
        <taxon>Bacteria</taxon>
        <taxon>Pseudomonadati</taxon>
        <taxon>Planctomycetota</taxon>
        <taxon>Planctomycetia</taxon>
        <taxon>Planctomycetales</taxon>
        <taxon>Planctomycetaceae</taxon>
        <taxon>Thalassoglobus</taxon>
    </lineage>
</organism>
<dbReference type="InterPro" id="IPR050338">
    <property type="entry name" value="DisA"/>
</dbReference>
<feature type="domain" description="DAC" evidence="7">
    <location>
        <begin position="84"/>
        <end position="243"/>
    </location>
</feature>
<name>A0A517QL46_9PLAN</name>
<keyword evidence="6" id="KW-1133">Transmembrane helix</keyword>
<proteinExistence type="predicted"/>
<evidence type="ECO:0000313" key="9">
    <source>
        <dbReference type="Proteomes" id="UP000315724"/>
    </source>
</evidence>
<gene>
    <name evidence="8" type="primary">disA_1</name>
    <name evidence="8" type="ORF">Mal48_16070</name>
</gene>
<dbReference type="EMBL" id="CP036267">
    <property type="protein sequence ID" value="QDT32362.1"/>
    <property type="molecule type" value="Genomic_DNA"/>
</dbReference>
<dbReference type="KEGG" id="tpol:Mal48_16070"/>
<dbReference type="Gene3D" id="2.170.120.30">
    <property type="match status" value="1"/>
</dbReference>
<evidence type="ECO:0000256" key="2">
    <source>
        <dbReference type="ARBA" id="ARBA00022679"/>
    </source>
</evidence>
<evidence type="ECO:0000256" key="4">
    <source>
        <dbReference type="ARBA" id="ARBA00022741"/>
    </source>
</evidence>
<dbReference type="Proteomes" id="UP000315724">
    <property type="component" value="Chromosome"/>
</dbReference>
<dbReference type="PANTHER" id="PTHR34185">
    <property type="entry name" value="DIADENYLATE CYCLASE"/>
    <property type="match status" value="1"/>
</dbReference>
<dbReference type="PROSITE" id="PS51794">
    <property type="entry name" value="DAC"/>
    <property type="match status" value="1"/>
</dbReference>
<evidence type="ECO:0000256" key="6">
    <source>
        <dbReference type="SAM" id="Phobius"/>
    </source>
</evidence>
<dbReference type="AlphaFoldDB" id="A0A517QL46"/>